<evidence type="ECO:0000313" key="9">
    <source>
        <dbReference type="Proteomes" id="UP000034562"/>
    </source>
</evidence>
<evidence type="ECO:0000256" key="4">
    <source>
        <dbReference type="ARBA" id="ARBA00023172"/>
    </source>
</evidence>
<dbReference type="PROSITE" id="PS51898">
    <property type="entry name" value="TYR_RECOMBINASE"/>
    <property type="match status" value="1"/>
</dbReference>
<evidence type="ECO:0000256" key="3">
    <source>
        <dbReference type="ARBA" id="ARBA00023125"/>
    </source>
</evidence>
<dbReference type="AlphaFoldDB" id="A0A0G0W7S2"/>
<dbReference type="SUPFAM" id="SSF56349">
    <property type="entry name" value="DNA breaking-rejoining enzymes"/>
    <property type="match status" value="1"/>
</dbReference>
<dbReference type="Proteomes" id="UP000034562">
    <property type="component" value="Unassembled WGS sequence"/>
</dbReference>
<evidence type="ECO:0000259" key="6">
    <source>
        <dbReference type="PROSITE" id="PS51898"/>
    </source>
</evidence>
<proteinExistence type="inferred from homology"/>
<dbReference type="GO" id="GO:0003677">
    <property type="term" value="F:DNA binding"/>
    <property type="evidence" value="ECO:0007669"/>
    <property type="project" value="UniProtKB-UniRule"/>
</dbReference>
<dbReference type="PANTHER" id="PTHR30349:SF41">
    <property type="entry name" value="INTEGRASE_RECOMBINASE PROTEIN MJ0367-RELATED"/>
    <property type="match status" value="1"/>
</dbReference>
<comment type="caution">
    <text evidence="8">The sequence shown here is derived from an EMBL/GenBank/DDBJ whole genome shotgun (WGS) entry which is preliminary data.</text>
</comment>
<dbReference type="PANTHER" id="PTHR30349">
    <property type="entry name" value="PHAGE INTEGRASE-RELATED"/>
    <property type="match status" value="1"/>
</dbReference>
<feature type="domain" description="Core-binding (CB)" evidence="7">
    <location>
        <begin position="5"/>
        <end position="90"/>
    </location>
</feature>
<keyword evidence="3 5" id="KW-0238">DNA-binding</keyword>
<keyword evidence="2" id="KW-0229">DNA integration</keyword>
<dbReference type="InterPro" id="IPR010998">
    <property type="entry name" value="Integrase_recombinase_N"/>
</dbReference>
<accession>A0A0G0W7S2</accession>
<evidence type="ECO:0000256" key="2">
    <source>
        <dbReference type="ARBA" id="ARBA00022908"/>
    </source>
</evidence>
<dbReference type="InterPro" id="IPR044068">
    <property type="entry name" value="CB"/>
</dbReference>
<evidence type="ECO:0000313" key="8">
    <source>
        <dbReference type="EMBL" id="KKR71257.1"/>
    </source>
</evidence>
<feature type="domain" description="Tyr recombinase" evidence="6">
    <location>
        <begin position="111"/>
        <end position="285"/>
    </location>
</feature>
<gene>
    <name evidence="8" type="ORF">UU12_C0004G0004</name>
</gene>
<sequence length="288" mass="32645">MKDVFTIKNLLPKFIESLKAKSRSPATILAYKSDLEQLVEFLIKKSKVTPTQVRPDDLDSFRDTLLADKYTAKSVSRKLNAVKTFFRWMISENIITGDVSASVAHPKIENSLPRFLSQLEYRALRDVVRSDIRIAAIIELILQTGLRISEVANLKTVGVKDGSLKVESYATQPERNIPLNNPSQETLVSYMNIRPKSDSPYVFISKNGKPLAVRNIRASISRYMQRAELPSYSVNDLRTTFIVENLKNEVDLVLLSQVSGHKRLSTTERYLELAQITETGKKQTLIEL</sequence>
<evidence type="ECO:0000259" key="7">
    <source>
        <dbReference type="PROSITE" id="PS51900"/>
    </source>
</evidence>
<dbReference type="Gene3D" id="1.10.443.10">
    <property type="entry name" value="Intergrase catalytic core"/>
    <property type="match status" value="1"/>
</dbReference>
<dbReference type="InterPro" id="IPR050090">
    <property type="entry name" value="Tyrosine_recombinase_XerCD"/>
</dbReference>
<evidence type="ECO:0000256" key="1">
    <source>
        <dbReference type="ARBA" id="ARBA00008857"/>
    </source>
</evidence>
<comment type="similarity">
    <text evidence="1">Belongs to the 'phage' integrase family.</text>
</comment>
<dbReference type="STRING" id="1618563.UU12_C0004G0004"/>
<protein>
    <submittedName>
        <fullName evidence="8">Tyrosine recombinase XerC</fullName>
    </submittedName>
</protein>
<dbReference type="EMBL" id="LBZK01000004">
    <property type="protein sequence ID" value="KKR71257.1"/>
    <property type="molecule type" value="Genomic_DNA"/>
</dbReference>
<dbReference type="Pfam" id="PF02899">
    <property type="entry name" value="Phage_int_SAM_1"/>
    <property type="match status" value="1"/>
</dbReference>
<dbReference type="CDD" id="cd00397">
    <property type="entry name" value="DNA_BRE_C"/>
    <property type="match status" value="1"/>
</dbReference>
<organism evidence="8 9">
    <name type="scientific">Candidatus Woesebacteria bacterium GW2011_GWA2_40_7b</name>
    <dbReference type="NCBI Taxonomy" id="1618563"/>
    <lineage>
        <taxon>Bacteria</taxon>
        <taxon>Candidatus Woeseibacteriota</taxon>
    </lineage>
</organism>
<dbReference type="Gene3D" id="1.10.150.130">
    <property type="match status" value="1"/>
</dbReference>
<dbReference type="InterPro" id="IPR011010">
    <property type="entry name" value="DNA_brk_join_enz"/>
</dbReference>
<keyword evidence="4" id="KW-0233">DNA recombination</keyword>
<dbReference type="InterPro" id="IPR002104">
    <property type="entry name" value="Integrase_catalytic"/>
</dbReference>
<dbReference type="InterPro" id="IPR004107">
    <property type="entry name" value="Integrase_SAM-like_N"/>
</dbReference>
<name>A0A0G0W7S2_9BACT</name>
<dbReference type="Pfam" id="PF00589">
    <property type="entry name" value="Phage_integrase"/>
    <property type="match status" value="1"/>
</dbReference>
<dbReference type="InterPro" id="IPR013762">
    <property type="entry name" value="Integrase-like_cat_sf"/>
</dbReference>
<evidence type="ECO:0000256" key="5">
    <source>
        <dbReference type="PROSITE-ProRule" id="PRU01248"/>
    </source>
</evidence>
<reference evidence="8 9" key="1">
    <citation type="journal article" date="2015" name="Nature">
        <title>rRNA introns, odd ribosomes, and small enigmatic genomes across a large radiation of phyla.</title>
        <authorList>
            <person name="Brown C.T."/>
            <person name="Hug L.A."/>
            <person name="Thomas B.C."/>
            <person name="Sharon I."/>
            <person name="Castelle C.J."/>
            <person name="Singh A."/>
            <person name="Wilkins M.J."/>
            <person name="Williams K.H."/>
            <person name="Banfield J.F."/>
        </authorList>
    </citation>
    <scope>NUCLEOTIDE SEQUENCE [LARGE SCALE GENOMIC DNA]</scope>
</reference>
<dbReference type="GO" id="GO:0015074">
    <property type="term" value="P:DNA integration"/>
    <property type="evidence" value="ECO:0007669"/>
    <property type="project" value="UniProtKB-KW"/>
</dbReference>
<dbReference type="GO" id="GO:0006310">
    <property type="term" value="P:DNA recombination"/>
    <property type="evidence" value="ECO:0007669"/>
    <property type="project" value="UniProtKB-KW"/>
</dbReference>
<dbReference type="PROSITE" id="PS51900">
    <property type="entry name" value="CB"/>
    <property type="match status" value="1"/>
</dbReference>